<feature type="transmembrane region" description="Helical" evidence="7">
    <location>
        <begin position="16"/>
        <end position="32"/>
    </location>
</feature>
<dbReference type="InterPro" id="IPR015202">
    <property type="entry name" value="GO-like_E_set"/>
</dbReference>
<keyword evidence="11" id="KW-1185">Reference proteome</keyword>
<dbReference type="GO" id="GO:0005615">
    <property type="term" value="C:extracellular space"/>
    <property type="evidence" value="ECO:0007669"/>
    <property type="project" value="UniProtKB-ARBA"/>
</dbReference>
<evidence type="ECO:0000256" key="5">
    <source>
        <dbReference type="ARBA" id="ARBA00073112"/>
    </source>
</evidence>
<feature type="transmembrane region" description="Helical" evidence="7">
    <location>
        <begin position="44"/>
        <end position="66"/>
    </location>
</feature>
<keyword evidence="4" id="KW-0560">Oxidoreductase</keyword>
<dbReference type="AlphaFoldDB" id="A0ABD2TKS7"/>
<dbReference type="SUPFAM" id="SSF81296">
    <property type="entry name" value="E set domains"/>
    <property type="match status" value="1"/>
</dbReference>
<evidence type="ECO:0000256" key="1">
    <source>
        <dbReference type="ARBA" id="ARBA00004613"/>
    </source>
</evidence>
<dbReference type="Gene3D" id="2.130.10.80">
    <property type="entry name" value="Galactose oxidase/kelch, beta-propeller"/>
    <property type="match status" value="1"/>
</dbReference>
<comment type="subcellular location">
    <subcellularLocation>
        <location evidence="1">Secreted</location>
    </subcellularLocation>
</comment>
<gene>
    <name evidence="10" type="ORF">AABB24_017474</name>
</gene>
<dbReference type="CDD" id="cd02851">
    <property type="entry name" value="E_set_GO_C"/>
    <property type="match status" value="1"/>
</dbReference>
<feature type="domain" description="Glyoxal oxidase N-terminal" evidence="8">
    <location>
        <begin position="90"/>
        <end position="472"/>
    </location>
</feature>
<keyword evidence="7" id="KW-1133">Transmembrane helix</keyword>
<evidence type="ECO:0000256" key="7">
    <source>
        <dbReference type="SAM" id="Phobius"/>
    </source>
</evidence>
<dbReference type="PANTHER" id="PTHR32208">
    <property type="entry name" value="SECRETED PROTEIN-RELATED"/>
    <property type="match status" value="1"/>
</dbReference>
<evidence type="ECO:0000259" key="9">
    <source>
        <dbReference type="Pfam" id="PF09118"/>
    </source>
</evidence>
<evidence type="ECO:0000256" key="4">
    <source>
        <dbReference type="ARBA" id="ARBA00023002"/>
    </source>
</evidence>
<accession>A0ABD2TKS7</accession>
<keyword evidence="2" id="KW-0964">Secreted</keyword>
<dbReference type="Gene3D" id="2.60.40.10">
    <property type="entry name" value="Immunoglobulins"/>
    <property type="match status" value="1"/>
</dbReference>
<reference evidence="10 11" key="1">
    <citation type="submission" date="2024-05" db="EMBL/GenBank/DDBJ databases">
        <title>De novo assembly of an allotetraploid wild potato.</title>
        <authorList>
            <person name="Hosaka A.J."/>
        </authorList>
    </citation>
    <scope>NUCLEOTIDE SEQUENCE [LARGE SCALE GENOMIC DNA]</scope>
    <source>
        <tissue evidence="10">Young leaves</tissue>
    </source>
</reference>
<dbReference type="InterPro" id="IPR037293">
    <property type="entry name" value="Gal_Oxidase_central_sf"/>
</dbReference>
<dbReference type="Proteomes" id="UP001627284">
    <property type="component" value="Unassembled WGS sequence"/>
</dbReference>
<protein>
    <recommendedName>
        <fullName evidence="5">Aldehyde oxidase GLOX</fullName>
    </recommendedName>
    <alternativeName>
        <fullName evidence="6">Glyoxal oxidase</fullName>
    </alternativeName>
</protein>
<dbReference type="InterPro" id="IPR009880">
    <property type="entry name" value="Glyoxal_oxidase_N"/>
</dbReference>
<organism evidence="10 11">
    <name type="scientific">Solanum stoloniferum</name>
    <dbReference type="NCBI Taxonomy" id="62892"/>
    <lineage>
        <taxon>Eukaryota</taxon>
        <taxon>Viridiplantae</taxon>
        <taxon>Streptophyta</taxon>
        <taxon>Embryophyta</taxon>
        <taxon>Tracheophyta</taxon>
        <taxon>Spermatophyta</taxon>
        <taxon>Magnoliopsida</taxon>
        <taxon>eudicotyledons</taxon>
        <taxon>Gunneridae</taxon>
        <taxon>Pentapetalae</taxon>
        <taxon>asterids</taxon>
        <taxon>lamiids</taxon>
        <taxon>Solanales</taxon>
        <taxon>Solanaceae</taxon>
        <taxon>Solanoideae</taxon>
        <taxon>Solaneae</taxon>
        <taxon>Solanum</taxon>
    </lineage>
</organism>
<dbReference type="InterPro" id="IPR013783">
    <property type="entry name" value="Ig-like_fold"/>
</dbReference>
<dbReference type="Pfam" id="PF07250">
    <property type="entry name" value="Glyoxal_oxid_N"/>
    <property type="match status" value="1"/>
</dbReference>
<dbReference type="FunFam" id="2.130.10.80:FF:000001">
    <property type="entry name" value="Aldehyde oxidase GLOX"/>
    <property type="match status" value="1"/>
</dbReference>
<dbReference type="InterPro" id="IPR011043">
    <property type="entry name" value="Gal_Oxase/kelch_b-propeller"/>
</dbReference>
<feature type="non-terminal residue" evidence="10">
    <location>
        <position position="1"/>
    </location>
</feature>
<keyword evidence="7" id="KW-0812">Transmembrane</keyword>
<evidence type="ECO:0000313" key="11">
    <source>
        <dbReference type="Proteomes" id="UP001627284"/>
    </source>
</evidence>
<dbReference type="InterPro" id="IPR014756">
    <property type="entry name" value="Ig_E-set"/>
</dbReference>
<sequence>VIYTFMTYALFFSKSLTHKILILCFFLVYLDIDTNTLSTSASTQLSLMATSNFLFLFFFIFLIHFFTVPSRADLPGTWELLVPDAGIASMHTAVTHYNTVVLLDRTDIGPSRKRLPPHHCRNDPNDPILKKDCYAHSVLLDLETNSVRPLMILTDTWCSSGQFLPDGTLLHTGGDLDGFRKFRKFTPCESSSSVCDWEELQNVQLSEGRWYSTNQILPTGEIIIVGGRAASSVEYFPPRETGAVEFPFLTQAEDRQHDNLYPYVHLLPNGHLFIFANNKAVMYDFTANKIVRDYPILDGGPRNYPSAGSSAMLALTEDFSSATIVICGGAQFGAYLQRSTDTPAHGSCGRIEATGENPVWEMEDMPFARIMGDMVMLPTGEILIINGAQAGTQGFEMASNPCLNPVLYRPNEPLGLRFMTLNPGTVPRMYHSTANLLPDGRILLAGSNPHFFYKFAVEFPTELRIEAFSPEYLSADRANLRPVIVESPEKLKYGEDFGVAVTVELPVVGIIEVNLASAPFSTHSFSQGQRLVKLKVTSAIPDDAGKYRIGCTAPPDGKVAPPGYYMVFAVNQGVPSVARWVQLVV</sequence>
<evidence type="ECO:0000256" key="3">
    <source>
        <dbReference type="ARBA" id="ARBA00022729"/>
    </source>
</evidence>
<keyword evidence="3" id="KW-0732">Signal</keyword>
<proteinExistence type="predicted"/>
<feature type="domain" description="Galactose oxidase-like Early set" evidence="9">
    <location>
        <begin position="481"/>
        <end position="582"/>
    </location>
</feature>
<evidence type="ECO:0000313" key="10">
    <source>
        <dbReference type="EMBL" id="KAL3356826.1"/>
    </source>
</evidence>
<dbReference type="Pfam" id="PF09118">
    <property type="entry name" value="GO-like_E_set"/>
    <property type="match status" value="1"/>
</dbReference>
<dbReference type="GO" id="GO:0016491">
    <property type="term" value="F:oxidoreductase activity"/>
    <property type="evidence" value="ECO:0007669"/>
    <property type="project" value="UniProtKB-KW"/>
</dbReference>
<dbReference type="SUPFAM" id="SSF50965">
    <property type="entry name" value="Galactose oxidase, central domain"/>
    <property type="match status" value="1"/>
</dbReference>
<evidence type="ECO:0000256" key="2">
    <source>
        <dbReference type="ARBA" id="ARBA00022525"/>
    </source>
</evidence>
<keyword evidence="7" id="KW-0472">Membrane</keyword>
<evidence type="ECO:0000256" key="6">
    <source>
        <dbReference type="ARBA" id="ARBA00077505"/>
    </source>
</evidence>
<dbReference type="PANTHER" id="PTHR32208:SF21">
    <property type="entry name" value="LOW QUALITY PROTEIN: ALDEHYDE OXIDASE GLOX-LIKE"/>
    <property type="match status" value="1"/>
</dbReference>
<dbReference type="EMBL" id="JBJKTR010000010">
    <property type="protein sequence ID" value="KAL3356826.1"/>
    <property type="molecule type" value="Genomic_DNA"/>
</dbReference>
<name>A0ABD2TKS7_9SOLN</name>
<evidence type="ECO:0000259" key="8">
    <source>
        <dbReference type="Pfam" id="PF07250"/>
    </source>
</evidence>
<comment type="caution">
    <text evidence="10">The sequence shown here is derived from an EMBL/GenBank/DDBJ whole genome shotgun (WGS) entry which is preliminary data.</text>
</comment>